<reference evidence="1 2" key="1">
    <citation type="journal article" date="2019" name="Int. J. Syst. Evol. Microbiol.">
        <title>Capsulimonas corticalis gen. nov., sp. nov., an aerobic capsulated bacterium, of a novel bacterial order, Capsulimonadales ord. nov., of the class Armatimonadia of the phylum Armatimonadetes.</title>
        <authorList>
            <person name="Li J."/>
            <person name="Kudo C."/>
            <person name="Tonouchi A."/>
        </authorList>
    </citation>
    <scope>NUCLEOTIDE SEQUENCE [LARGE SCALE GENOMIC DNA]</scope>
    <source>
        <strain evidence="1 2">AX-7</strain>
    </source>
</reference>
<evidence type="ECO:0000313" key="2">
    <source>
        <dbReference type="Proteomes" id="UP000287394"/>
    </source>
</evidence>
<dbReference type="KEGG" id="ccot:CCAX7_19640"/>
<dbReference type="PROSITE" id="PS51084">
    <property type="entry name" value="HIT_2"/>
    <property type="match status" value="1"/>
</dbReference>
<organism evidence="1 2">
    <name type="scientific">Capsulimonas corticalis</name>
    <dbReference type="NCBI Taxonomy" id="2219043"/>
    <lineage>
        <taxon>Bacteria</taxon>
        <taxon>Bacillati</taxon>
        <taxon>Armatimonadota</taxon>
        <taxon>Armatimonadia</taxon>
        <taxon>Capsulimonadales</taxon>
        <taxon>Capsulimonadaceae</taxon>
        <taxon>Capsulimonas</taxon>
    </lineage>
</organism>
<sequence length="144" mass="16416">MSECTLCHLTRGVVTSNEYWTAAINQNQATLGRVFFALRRHETDVAALSAEERDALWEIAGQFKRALASLFAPDHFNFMFLMNQDAHVHMHIYPRYASTREFAEQVFSDSHYGGHYDPSEARALTDEQQALLVSCFRRSLAIGD</sequence>
<dbReference type="InterPro" id="IPR011146">
    <property type="entry name" value="HIT-like"/>
</dbReference>
<gene>
    <name evidence="1" type="ORF">CCAX7_19640</name>
</gene>
<proteinExistence type="predicted"/>
<dbReference type="AlphaFoldDB" id="A0A402D2S0"/>
<protein>
    <submittedName>
        <fullName evidence="1">Uncharacterized protein</fullName>
    </submittedName>
</protein>
<dbReference type="OrthoDB" id="9784774at2"/>
<dbReference type="Proteomes" id="UP000287394">
    <property type="component" value="Chromosome"/>
</dbReference>
<accession>A0A402D2S0</accession>
<dbReference type="EMBL" id="AP025739">
    <property type="protein sequence ID" value="BDI29913.1"/>
    <property type="molecule type" value="Genomic_DNA"/>
</dbReference>
<dbReference type="Gene3D" id="3.30.428.10">
    <property type="entry name" value="HIT-like"/>
    <property type="match status" value="1"/>
</dbReference>
<name>A0A402D2S0_9BACT</name>
<keyword evidence="2" id="KW-1185">Reference proteome</keyword>
<dbReference type="GO" id="GO:0003824">
    <property type="term" value="F:catalytic activity"/>
    <property type="evidence" value="ECO:0007669"/>
    <property type="project" value="InterPro"/>
</dbReference>
<dbReference type="SUPFAM" id="SSF54197">
    <property type="entry name" value="HIT-like"/>
    <property type="match status" value="1"/>
</dbReference>
<evidence type="ECO:0000313" key="1">
    <source>
        <dbReference type="EMBL" id="BDI29913.1"/>
    </source>
</evidence>
<dbReference type="RefSeq" id="WP_119323777.1">
    <property type="nucleotide sequence ID" value="NZ_AP025739.1"/>
</dbReference>
<dbReference type="InterPro" id="IPR036265">
    <property type="entry name" value="HIT-like_sf"/>
</dbReference>